<feature type="coiled-coil region" evidence="1">
    <location>
        <begin position="6"/>
        <end position="40"/>
    </location>
</feature>
<evidence type="ECO:0000256" key="1">
    <source>
        <dbReference type="SAM" id="Coils"/>
    </source>
</evidence>
<name>A0A820RZM3_9BILA</name>
<evidence type="ECO:0000313" key="2">
    <source>
        <dbReference type="EMBL" id="CAF4447510.1"/>
    </source>
</evidence>
<accession>A0A820RZM3</accession>
<evidence type="ECO:0000313" key="3">
    <source>
        <dbReference type="Proteomes" id="UP000663844"/>
    </source>
</evidence>
<dbReference type="AlphaFoldDB" id="A0A820RZM3"/>
<dbReference type="EMBL" id="CAJOAZ010032444">
    <property type="protein sequence ID" value="CAF4447510.1"/>
    <property type="molecule type" value="Genomic_DNA"/>
</dbReference>
<dbReference type="Proteomes" id="UP000663844">
    <property type="component" value="Unassembled WGS sequence"/>
</dbReference>
<feature type="non-terminal residue" evidence="2">
    <location>
        <position position="1"/>
    </location>
</feature>
<reference evidence="2" key="1">
    <citation type="submission" date="2021-02" db="EMBL/GenBank/DDBJ databases">
        <authorList>
            <person name="Nowell W R."/>
        </authorList>
    </citation>
    <scope>NUCLEOTIDE SEQUENCE</scope>
</reference>
<proteinExistence type="predicted"/>
<organism evidence="2 3">
    <name type="scientific">Adineta steineri</name>
    <dbReference type="NCBI Taxonomy" id="433720"/>
    <lineage>
        <taxon>Eukaryota</taxon>
        <taxon>Metazoa</taxon>
        <taxon>Spiralia</taxon>
        <taxon>Gnathifera</taxon>
        <taxon>Rotifera</taxon>
        <taxon>Eurotatoria</taxon>
        <taxon>Bdelloidea</taxon>
        <taxon>Adinetida</taxon>
        <taxon>Adinetidae</taxon>
        <taxon>Adineta</taxon>
    </lineage>
</organism>
<protein>
    <submittedName>
        <fullName evidence="2">Uncharacterized protein</fullName>
    </submittedName>
</protein>
<comment type="caution">
    <text evidence="2">The sequence shown here is derived from an EMBL/GenBank/DDBJ whole genome shotgun (WGS) entry which is preliminary data.</text>
</comment>
<keyword evidence="1" id="KW-0175">Coiled coil</keyword>
<sequence length="53" mass="6429">NKNNKISFMNNRIHELQQNYTEIQQRIEKIRIEISNYQQISREHLTEVGAINM</sequence>
<gene>
    <name evidence="2" type="ORF">OXD698_LOCUS54189</name>
</gene>